<keyword evidence="2" id="KW-1185">Reference proteome</keyword>
<evidence type="ECO:0000313" key="1">
    <source>
        <dbReference type="EMBL" id="OXA88374.1"/>
    </source>
</evidence>
<name>A0A226H2U9_9FLAO</name>
<gene>
    <name evidence="1" type="ORF">B0A66_15660</name>
</gene>
<dbReference type="EMBL" id="MUGW01000032">
    <property type="protein sequence ID" value="OXA88374.1"/>
    <property type="molecule type" value="Genomic_DNA"/>
</dbReference>
<dbReference type="Proteomes" id="UP000198345">
    <property type="component" value="Unassembled WGS sequence"/>
</dbReference>
<dbReference type="AlphaFoldDB" id="A0A226H2U9"/>
<evidence type="ECO:0000313" key="2">
    <source>
        <dbReference type="Proteomes" id="UP000198345"/>
    </source>
</evidence>
<proteinExistence type="predicted"/>
<protein>
    <submittedName>
        <fullName evidence="1">Uncharacterized protein</fullName>
    </submittedName>
</protein>
<organism evidence="1 2">
    <name type="scientific">Flavobacterium hercynium</name>
    <dbReference type="NCBI Taxonomy" id="387094"/>
    <lineage>
        <taxon>Bacteria</taxon>
        <taxon>Pseudomonadati</taxon>
        <taxon>Bacteroidota</taxon>
        <taxon>Flavobacteriia</taxon>
        <taxon>Flavobacteriales</taxon>
        <taxon>Flavobacteriaceae</taxon>
        <taxon>Flavobacterium</taxon>
    </lineage>
</organism>
<accession>A0A226H2U9</accession>
<reference evidence="1 2" key="1">
    <citation type="submission" date="2016-11" db="EMBL/GenBank/DDBJ databases">
        <title>Whole genomes of Flavobacteriaceae.</title>
        <authorList>
            <person name="Stine C."/>
            <person name="Li C."/>
            <person name="Tadesse D."/>
        </authorList>
    </citation>
    <scope>NUCLEOTIDE SEQUENCE [LARGE SCALE GENOMIC DNA]</scope>
    <source>
        <strain evidence="1 2">DSM 18292</strain>
    </source>
</reference>
<dbReference type="OrthoDB" id="1321649at2"/>
<sequence>MKVSDNEGLEIVTKIINESISTKKIHCFLEKKEIKSYKNLSKNGVELYKEHTHFHILVLTDKYTLDGAFTLSSIIKVKTKGRYSATILLYPVG</sequence>
<dbReference type="RefSeq" id="WP_089050794.1">
    <property type="nucleotide sequence ID" value="NZ_FXTV01000013.1"/>
</dbReference>
<comment type="caution">
    <text evidence="1">The sequence shown here is derived from an EMBL/GenBank/DDBJ whole genome shotgun (WGS) entry which is preliminary data.</text>
</comment>